<dbReference type="SUPFAM" id="SSF103481">
    <property type="entry name" value="Multidrug resistance efflux transporter EmrE"/>
    <property type="match status" value="2"/>
</dbReference>
<keyword evidence="10" id="KW-1185">Reference proteome</keyword>
<gene>
    <name evidence="8" type="ORF">Lbir_0128</name>
    <name evidence="9" type="ORF">NCTC12437_00541</name>
</gene>
<feature type="transmembrane region" description="Helical" evidence="6">
    <location>
        <begin position="162"/>
        <end position="184"/>
    </location>
</feature>
<keyword evidence="3 6" id="KW-0812">Transmembrane</keyword>
<feature type="transmembrane region" description="Helical" evidence="6">
    <location>
        <begin position="130"/>
        <end position="150"/>
    </location>
</feature>
<dbReference type="Proteomes" id="UP000255066">
    <property type="component" value="Unassembled WGS sequence"/>
</dbReference>
<dbReference type="InterPro" id="IPR000620">
    <property type="entry name" value="EamA_dom"/>
</dbReference>
<feature type="transmembrane region" description="Helical" evidence="6">
    <location>
        <begin position="36"/>
        <end position="58"/>
    </location>
</feature>
<dbReference type="Pfam" id="PF00892">
    <property type="entry name" value="EamA"/>
    <property type="match status" value="2"/>
</dbReference>
<dbReference type="AlphaFoldDB" id="A0A378I6F5"/>
<evidence type="ECO:0000256" key="6">
    <source>
        <dbReference type="SAM" id="Phobius"/>
    </source>
</evidence>
<evidence type="ECO:0000313" key="8">
    <source>
        <dbReference type="EMBL" id="KTC76059.1"/>
    </source>
</evidence>
<evidence type="ECO:0000259" key="7">
    <source>
        <dbReference type="Pfam" id="PF00892"/>
    </source>
</evidence>
<evidence type="ECO:0000313" key="11">
    <source>
        <dbReference type="Proteomes" id="UP000255066"/>
    </source>
</evidence>
<dbReference type="GO" id="GO:0016020">
    <property type="term" value="C:membrane"/>
    <property type="evidence" value="ECO:0007669"/>
    <property type="project" value="UniProtKB-SubCell"/>
</dbReference>
<dbReference type="InterPro" id="IPR050638">
    <property type="entry name" value="AA-Vitamin_Transporters"/>
</dbReference>
<dbReference type="EMBL" id="LNXT01000001">
    <property type="protein sequence ID" value="KTC76059.1"/>
    <property type="molecule type" value="Genomic_DNA"/>
</dbReference>
<feature type="domain" description="EamA" evidence="7">
    <location>
        <begin position="10"/>
        <end position="144"/>
    </location>
</feature>
<dbReference type="InterPro" id="IPR037185">
    <property type="entry name" value="EmrE-like"/>
</dbReference>
<sequence>MEKKAEVITYLQLIFVQLIWGGAFIISQLALTRQPVMTTLLIRNIGVSLGFILILCCSKRYRWISIPSDGIWPLLGMGFFGVVAYNLFAYWGLSLSSAISASLLIPTVQPLSTVLLSHIKTVDQLSRSQYLGLLIGLAGAVATLTGDWSLHPGMNNMLGNLLLILAAFSFSFYSIFGKSVLIHLPPLHTTAYATIAGSLLFIPAIFFGDCRIIAEHLNMEFCMYMGYLIVLGGVLSYLWWSNGVKLIGPAQTGVITLLMPPFALLLASAVLKQPISLLQITGIILSLSGVGLSTGLVRLTIPLFSPIKKEEL</sequence>
<dbReference type="STRING" id="28083.Lbir_0128"/>
<organism evidence="9 11">
    <name type="scientific">Legionella birminghamensis</name>
    <dbReference type="NCBI Taxonomy" id="28083"/>
    <lineage>
        <taxon>Bacteria</taxon>
        <taxon>Pseudomonadati</taxon>
        <taxon>Pseudomonadota</taxon>
        <taxon>Gammaproteobacteria</taxon>
        <taxon>Legionellales</taxon>
        <taxon>Legionellaceae</taxon>
        <taxon>Legionella</taxon>
    </lineage>
</organism>
<reference evidence="8 10" key="1">
    <citation type="submission" date="2015-11" db="EMBL/GenBank/DDBJ databases">
        <title>Genomic analysis of 38 Legionella species identifies large and diverse effector repertoires.</title>
        <authorList>
            <person name="Burstein D."/>
            <person name="Amaro F."/>
            <person name="Zusman T."/>
            <person name="Lifshitz Z."/>
            <person name="Cohen O."/>
            <person name="Gilbert J.A."/>
            <person name="Pupko T."/>
            <person name="Shuman H.A."/>
            <person name="Segal G."/>
        </authorList>
    </citation>
    <scope>NUCLEOTIDE SEQUENCE [LARGE SCALE GENOMIC DNA]</scope>
    <source>
        <strain evidence="8 10">CDC#1407-AL-14</strain>
    </source>
</reference>
<proteinExistence type="inferred from homology"/>
<feature type="transmembrane region" description="Helical" evidence="6">
    <location>
        <begin position="70"/>
        <end position="93"/>
    </location>
</feature>
<feature type="transmembrane region" description="Helical" evidence="6">
    <location>
        <begin position="283"/>
        <end position="304"/>
    </location>
</feature>
<evidence type="ECO:0000313" key="9">
    <source>
        <dbReference type="EMBL" id="STX30778.1"/>
    </source>
</evidence>
<evidence type="ECO:0000256" key="5">
    <source>
        <dbReference type="ARBA" id="ARBA00023136"/>
    </source>
</evidence>
<keyword evidence="4 6" id="KW-1133">Transmembrane helix</keyword>
<feature type="transmembrane region" description="Helical" evidence="6">
    <location>
        <begin position="7"/>
        <end position="30"/>
    </location>
</feature>
<comment type="subcellular location">
    <subcellularLocation>
        <location evidence="1">Membrane</location>
        <topology evidence="1">Multi-pass membrane protein</topology>
    </subcellularLocation>
</comment>
<comment type="similarity">
    <text evidence="2">Belongs to the EamA transporter family.</text>
</comment>
<dbReference type="RefSeq" id="WP_058522251.1">
    <property type="nucleotide sequence ID" value="NZ_CAAAHV010000030.1"/>
</dbReference>
<protein>
    <submittedName>
        <fullName evidence="8 9">DMT superfamily transporter inner membrane protein</fullName>
    </submittedName>
</protein>
<feature type="domain" description="EamA" evidence="7">
    <location>
        <begin position="158"/>
        <end position="293"/>
    </location>
</feature>
<feature type="transmembrane region" description="Helical" evidence="6">
    <location>
        <begin position="221"/>
        <end position="240"/>
    </location>
</feature>
<keyword evidence="5 6" id="KW-0472">Membrane</keyword>
<feature type="transmembrane region" description="Helical" evidence="6">
    <location>
        <begin position="252"/>
        <end position="271"/>
    </location>
</feature>
<name>A0A378I6F5_9GAMM</name>
<dbReference type="PANTHER" id="PTHR32322">
    <property type="entry name" value="INNER MEMBRANE TRANSPORTER"/>
    <property type="match status" value="1"/>
</dbReference>
<dbReference type="PANTHER" id="PTHR32322:SF2">
    <property type="entry name" value="EAMA DOMAIN-CONTAINING PROTEIN"/>
    <property type="match status" value="1"/>
</dbReference>
<reference evidence="9 11" key="2">
    <citation type="submission" date="2018-06" db="EMBL/GenBank/DDBJ databases">
        <authorList>
            <consortium name="Pathogen Informatics"/>
            <person name="Doyle S."/>
        </authorList>
    </citation>
    <scope>NUCLEOTIDE SEQUENCE [LARGE SCALE GENOMIC DNA]</scope>
    <source>
        <strain evidence="9 11">NCTC12437</strain>
    </source>
</reference>
<evidence type="ECO:0000256" key="2">
    <source>
        <dbReference type="ARBA" id="ARBA00007362"/>
    </source>
</evidence>
<accession>A0A378I6F5</accession>
<evidence type="ECO:0000256" key="3">
    <source>
        <dbReference type="ARBA" id="ARBA00022692"/>
    </source>
</evidence>
<evidence type="ECO:0000313" key="10">
    <source>
        <dbReference type="Proteomes" id="UP000054735"/>
    </source>
</evidence>
<evidence type="ECO:0000256" key="4">
    <source>
        <dbReference type="ARBA" id="ARBA00022989"/>
    </source>
</evidence>
<evidence type="ECO:0000256" key="1">
    <source>
        <dbReference type="ARBA" id="ARBA00004141"/>
    </source>
</evidence>
<dbReference type="Proteomes" id="UP000054735">
    <property type="component" value="Unassembled WGS sequence"/>
</dbReference>
<dbReference type="OrthoDB" id="4167046at2"/>
<dbReference type="EMBL" id="UGNW01000001">
    <property type="protein sequence ID" value="STX30778.1"/>
    <property type="molecule type" value="Genomic_DNA"/>
</dbReference>
<feature type="transmembrane region" description="Helical" evidence="6">
    <location>
        <begin position="190"/>
        <end position="209"/>
    </location>
</feature>